<organism evidence="3 4">
    <name type="scientific">Agrobacterium deltaense NCPPB 1641</name>
    <dbReference type="NCBI Taxonomy" id="1183425"/>
    <lineage>
        <taxon>Bacteria</taxon>
        <taxon>Pseudomonadati</taxon>
        <taxon>Pseudomonadota</taxon>
        <taxon>Alphaproteobacteria</taxon>
        <taxon>Hyphomicrobiales</taxon>
        <taxon>Rhizobiaceae</taxon>
        <taxon>Rhizobium/Agrobacterium group</taxon>
        <taxon>Agrobacterium</taxon>
    </lineage>
</organism>
<dbReference type="InterPro" id="IPR049809">
    <property type="entry name" value="YehF/YfeS-like_WGR"/>
</dbReference>
<evidence type="ECO:0000259" key="2">
    <source>
        <dbReference type="PROSITE" id="PS51977"/>
    </source>
</evidence>
<dbReference type="PROSITE" id="PS51977">
    <property type="entry name" value="WGR"/>
    <property type="match status" value="1"/>
</dbReference>
<dbReference type="Pfam" id="PF05406">
    <property type="entry name" value="WGR"/>
    <property type="match status" value="1"/>
</dbReference>
<dbReference type="EMBL" id="FCNP01000051">
    <property type="protein sequence ID" value="CVI64369.1"/>
    <property type="molecule type" value="Genomic_DNA"/>
</dbReference>
<evidence type="ECO:0000313" key="3">
    <source>
        <dbReference type="EMBL" id="CVI64369.1"/>
    </source>
</evidence>
<evidence type="ECO:0000313" key="4">
    <source>
        <dbReference type="Proteomes" id="UP000192140"/>
    </source>
</evidence>
<dbReference type="SUPFAM" id="SSF142921">
    <property type="entry name" value="WGR domain-like"/>
    <property type="match status" value="1"/>
</dbReference>
<feature type="region of interest" description="Disordered" evidence="1">
    <location>
        <begin position="1"/>
        <end position="20"/>
    </location>
</feature>
<proteinExistence type="predicted"/>
<dbReference type="SMART" id="SM00773">
    <property type="entry name" value="WGR"/>
    <property type="match status" value="1"/>
</dbReference>
<dbReference type="InterPro" id="IPR008893">
    <property type="entry name" value="WGR_domain"/>
</dbReference>
<accession>A0A1S7UC64</accession>
<feature type="compositionally biased region" description="Basic residues" evidence="1">
    <location>
        <begin position="1"/>
        <end position="10"/>
    </location>
</feature>
<dbReference type="InterPro" id="IPR036930">
    <property type="entry name" value="WGR_dom_sf"/>
</dbReference>
<evidence type="ECO:0000256" key="1">
    <source>
        <dbReference type="SAM" id="MobiDB-lite"/>
    </source>
</evidence>
<name>A0A1S7UC64_9HYPH</name>
<gene>
    <name evidence="3" type="ORF">AGR7A_pTi0085</name>
</gene>
<comment type="caution">
    <text evidence="3">The sequence shown here is derived from an EMBL/GenBank/DDBJ whole genome shotgun (WGS) entry which is preliminary data.</text>
</comment>
<feature type="domain" description="WGR" evidence="2">
    <location>
        <begin position="76"/>
        <end position="164"/>
    </location>
</feature>
<dbReference type="AlphaFoldDB" id="A0A1S7UC64"/>
<dbReference type="Proteomes" id="UP000192140">
    <property type="component" value="Unassembled WGS sequence"/>
</dbReference>
<sequence length="168" mass="19147">MPVQPAKRKGASPQAETGYGLRELKRVAPGRRMPGSPEHSYHLFHQENESTMTVRFIGVVGPYHEHRRSCGMGIYHYQLYCQRIDVNRNMARYYMLAIQPTLFGEIALVRTWGRIGVAGGEMTEVFGTEKDAVSRFLELVLQKRKTGYRPVRSCGNLPTHPHPPFHVP</sequence>
<dbReference type="Gene3D" id="2.20.140.10">
    <property type="entry name" value="WGR domain"/>
    <property type="match status" value="1"/>
</dbReference>
<dbReference type="CDD" id="cd07996">
    <property type="entry name" value="WGR_MMR_like"/>
    <property type="match status" value="1"/>
</dbReference>
<keyword evidence="4" id="KW-1185">Reference proteome</keyword>
<protein>
    <recommendedName>
        <fullName evidence="2">WGR domain-containing protein</fullName>
    </recommendedName>
</protein>
<reference evidence="3" key="1">
    <citation type="submission" date="2016-01" db="EMBL/GenBank/DDBJ databases">
        <authorList>
            <person name="Regsiter A."/>
            <person name="william w."/>
        </authorList>
    </citation>
    <scope>NUCLEOTIDE SEQUENCE</scope>
    <source>
        <strain evidence="3">NCPPB 1641</strain>
    </source>
</reference>